<dbReference type="Proteomes" id="UP001162060">
    <property type="component" value="Unassembled WGS sequence"/>
</dbReference>
<dbReference type="AlphaFoldDB" id="A0AAV1TQN9"/>
<organism evidence="2 3">
    <name type="scientific">Peronospora matthiolae</name>
    <dbReference type="NCBI Taxonomy" id="2874970"/>
    <lineage>
        <taxon>Eukaryota</taxon>
        <taxon>Sar</taxon>
        <taxon>Stramenopiles</taxon>
        <taxon>Oomycota</taxon>
        <taxon>Peronosporomycetes</taxon>
        <taxon>Peronosporales</taxon>
        <taxon>Peronosporaceae</taxon>
        <taxon>Peronospora</taxon>
    </lineage>
</organism>
<feature type="region of interest" description="Disordered" evidence="1">
    <location>
        <begin position="1"/>
        <end position="28"/>
    </location>
</feature>
<gene>
    <name evidence="2" type="ORF">PM001_LOCUS9864</name>
</gene>
<evidence type="ECO:0000313" key="2">
    <source>
        <dbReference type="EMBL" id="CAK7924714.1"/>
    </source>
</evidence>
<sequence>MDRSNCVGDSDGKSPRNPVGSTDGGPSFFTQLNRVLERAPTRVWKEHADDDLRPMIPLEKEALAA</sequence>
<evidence type="ECO:0000313" key="3">
    <source>
        <dbReference type="Proteomes" id="UP001162060"/>
    </source>
</evidence>
<accession>A0AAV1TQN9</accession>
<protein>
    <submittedName>
        <fullName evidence="2">Uncharacterized protein</fullName>
    </submittedName>
</protein>
<reference evidence="2" key="1">
    <citation type="submission" date="2024-01" db="EMBL/GenBank/DDBJ databases">
        <authorList>
            <person name="Webb A."/>
        </authorList>
    </citation>
    <scope>NUCLEOTIDE SEQUENCE</scope>
    <source>
        <strain evidence="2">Pm1</strain>
    </source>
</reference>
<proteinExistence type="predicted"/>
<name>A0AAV1TQN9_9STRA</name>
<comment type="caution">
    <text evidence="2">The sequence shown here is derived from an EMBL/GenBank/DDBJ whole genome shotgun (WGS) entry which is preliminary data.</text>
</comment>
<dbReference type="EMBL" id="CAKLBY020000078">
    <property type="protein sequence ID" value="CAK7924714.1"/>
    <property type="molecule type" value="Genomic_DNA"/>
</dbReference>
<evidence type="ECO:0000256" key="1">
    <source>
        <dbReference type="SAM" id="MobiDB-lite"/>
    </source>
</evidence>